<evidence type="ECO:0000313" key="11">
    <source>
        <dbReference type="Proteomes" id="UP001320272"/>
    </source>
</evidence>
<proteinExistence type="inferred from homology"/>
<feature type="transmembrane region" description="Helical" evidence="8">
    <location>
        <begin position="286"/>
        <end position="307"/>
    </location>
</feature>
<evidence type="ECO:0000256" key="7">
    <source>
        <dbReference type="ARBA" id="ARBA00023136"/>
    </source>
</evidence>
<evidence type="ECO:0000313" key="10">
    <source>
        <dbReference type="EMBL" id="MCE8025388.1"/>
    </source>
</evidence>
<keyword evidence="6 8" id="KW-1133">Transmembrane helix</keyword>
<evidence type="ECO:0000256" key="2">
    <source>
        <dbReference type="ARBA" id="ARBA00007069"/>
    </source>
</evidence>
<dbReference type="InterPro" id="IPR000515">
    <property type="entry name" value="MetI-like"/>
</dbReference>
<dbReference type="SUPFAM" id="SSF161098">
    <property type="entry name" value="MetI-like"/>
    <property type="match status" value="1"/>
</dbReference>
<dbReference type="Proteomes" id="UP001320272">
    <property type="component" value="Unassembled WGS sequence"/>
</dbReference>
<feature type="transmembrane region" description="Helical" evidence="8">
    <location>
        <begin position="103"/>
        <end position="126"/>
    </location>
</feature>
<dbReference type="PANTHER" id="PTHR42929:SF5">
    <property type="entry name" value="ABC TRANSPORTER PERMEASE PROTEIN"/>
    <property type="match status" value="1"/>
</dbReference>
<dbReference type="PANTHER" id="PTHR42929">
    <property type="entry name" value="INNER MEMBRANE ABC TRANSPORTER PERMEASE PROTEIN YDCU-RELATED-RELATED"/>
    <property type="match status" value="1"/>
</dbReference>
<keyword evidence="11" id="KW-1185">Reference proteome</keyword>
<keyword evidence="4" id="KW-1003">Cell membrane</keyword>
<feature type="domain" description="ABC transmembrane type-1" evidence="9">
    <location>
        <begin position="101"/>
        <end position="307"/>
    </location>
</feature>
<feature type="transmembrane region" description="Helical" evidence="8">
    <location>
        <begin position="230"/>
        <end position="259"/>
    </location>
</feature>
<evidence type="ECO:0000256" key="3">
    <source>
        <dbReference type="ARBA" id="ARBA00022448"/>
    </source>
</evidence>
<protein>
    <submittedName>
        <fullName evidence="10">ABC transporter permease</fullName>
    </submittedName>
</protein>
<dbReference type="InterPro" id="IPR035906">
    <property type="entry name" value="MetI-like_sf"/>
</dbReference>
<accession>A0ABS9AV08</accession>
<dbReference type="CDD" id="cd06261">
    <property type="entry name" value="TM_PBP2"/>
    <property type="match status" value="1"/>
</dbReference>
<feature type="transmembrane region" description="Helical" evidence="8">
    <location>
        <begin position="133"/>
        <end position="157"/>
    </location>
</feature>
<dbReference type="PROSITE" id="PS50928">
    <property type="entry name" value="ABC_TM1"/>
    <property type="match status" value="1"/>
</dbReference>
<keyword evidence="3 8" id="KW-0813">Transport</keyword>
<feature type="transmembrane region" description="Helical" evidence="8">
    <location>
        <begin position="48"/>
        <end position="74"/>
    </location>
</feature>
<feature type="transmembrane region" description="Helical" evidence="8">
    <location>
        <begin position="187"/>
        <end position="209"/>
    </location>
</feature>
<dbReference type="EMBL" id="JABFTV010000007">
    <property type="protein sequence ID" value="MCE8025388.1"/>
    <property type="molecule type" value="Genomic_DNA"/>
</dbReference>
<comment type="similarity">
    <text evidence="2">Belongs to the binding-protein-dependent transport system permease family. CysTW subfamily.</text>
</comment>
<dbReference type="Pfam" id="PF00528">
    <property type="entry name" value="BPD_transp_1"/>
    <property type="match status" value="1"/>
</dbReference>
<name>A0ABS9AV08_9GAMM</name>
<dbReference type="Gene3D" id="1.10.3720.10">
    <property type="entry name" value="MetI-like"/>
    <property type="match status" value="1"/>
</dbReference>
<reference evidence="10 11" key="1">
    <citation type="journal article" date="2021" name="Front. Microbiol.">
        <title>Aerobic Denitrification and Heterotrophic Sulfur Oxidation in the Genus Halomonas Revealed by Six Novel Species Characterizations and Genome-Based Analysis.</title>
        <authorList>
            <person name="Wang L."/>
            <person name="Shao Z."/>
        </authorList>
    </citation>
    <scope>NUCLEOTIDE SEQUENCE [LARGE SCALE GENOMIC DNA]</scope>
    <source>
        <strain evidence="10 11">MCCC 1A11058</strain>
    </source>
</reference>
<evidence type="ECO:0000256" key="1">
    <source>
        <dbReference type="ARBA" id="ARBA00004651"/>
    </source>
</evidence>
<keyword evidence="7 8" id="KW-0472">Membrane</keyword>
<keyword evidence="5 8" id="KW-0812">Transmembrane</keyword>
<sequence length="320" mass="35610">MPHIRRVRHRLRRFHARRSALKATAIHDRQAAASAIDPSLRHRRREHVLMMLLMSPAVLVVFALLVVPLSWLIVQSFYADGALSLAHYRRIFTEGIYWNTFYLTFRISVIVTLLALLMGYPIAYAASILPKRWAMLILALVILPFWTSVLVRAYAWLILLQRSGVVNQTLMASGITDAPLPLVHNELGTIIATVHILLPFMVLPLYATMQKIPQDLVLAGSSLGGSPLHVFMRVFFPLSLSGVLAGMTLVFVLCLGFYITPELVGGGRTVMASMLVSRNIQLYSDWGAASAVSVVLLICVLIIFYVVSRLVPLEKILGAK</sequence>
<gene>
    <name evidence="10" type="ORF">HOP59_14755</name>
</gene>
<evidence type="ECO:0000256" key="4">
    <source>
        <dbReference type="ARBA" id="ARBA00022475"/>
    </source>
</evidence>
<evidence type="ECO:0000256" key="8">
    <source>
        <dbReference type="RuleBase" id="RU363032"/>
    </source>
</evidence>
<evidence type="ECO:0000259" key="9">
    <source>
        <dbReference type="PROSITE" id="PS50928"/>
    </source>
</evidence>
<evidence type="ECO:0000256" key="6">
    <source>
        <dbReference type="ARBA" id="ARBA00022989"/>
    </source>
</evidence>
<comment type="subcellular location">
    <subcellularLocation>
        <location evidence="1 8">Cell membrane</location>
        <topology evidence="1 8">Multi-pass membrane protein</topology>
    </subcellularLocation>
</comment>
<organism evidence="10 11">
    <name type="scientific">Billgrantia aerodenitrificans</name>
    <dbReference type="NCBI Taxonomy" id="2733483"/>
    <lineage>
        <taxon>Bacteria</taxon>
        <taxon>Pseudomonadati</taxon>
        <taxon>Pseudomonadota</taxon>
        <taxon>Gammaproteobacteria</taxon>
        <taxon>Oceanospirillales</taxon>
        <taxon>Halomonadaceae</taxon>
        <taxon>Billgrantia</taxon>
    </lineage>
</organism>
<evidence type="ECO:0000256" key="5">
    <source>
        <dbReference type="ARBA" id="ARBA00022692"/>
    </source>
</evidence>
<comment type="caution">
    <text evidence="10">The sequence shown here is derived from an EMBL/GenBank/DDBJ whole genome shotgun (WGS) entry which is preliminary data.</text>
</comment>